<keyword evidence="3" id="KW-0687">Ribonucleoprotein</keyword>
<keyword evidence="2 5" id="KW-0689">Ribosomal protein</keyword>
<proteinExistence type="inferred from homology"/>
<evidence type="ECO:0000313" key="5">
    <source>
        <dbReference type="EMBL" id="KAA3670809.1"/>
    </source>
</evidence>
<dbReference type="AlphaFoldDB" id="A0A5J4N687"/>
<dbReference type="InterPro" id="IPR009027">
    <property type="entry name" value="Ribosomal_bL9/RNase_H1_N"/>
</dbReference>
<dbReference type="Pfam" id="PF01281">
    <property type="entry name" value="Ribosomal_L9_N"/>
    <property type="match status" value="1"/>
</dbReference>
<evidence type="ECO:0000256" key="1">
    <source>
        <dbReference type="ARBA" id="ARBA00010605"/>
    </source>
</evidence>
<keyword evidence="6" id="KW-1185">Reference proteome</keyword>
<evidence type="ECO:0000313" key="6">
    <source>
        <dbReference type="Proteomes" id="UP000324629"/>
    </source>
</evidence>
<name>A0A5J4N687_9TREM</name>
<evidence type="ECO:0000256" key="3">
    <source>
        <dbReference type="ARBA" id="ARBA00023274"/>
    </source>
</evidence>
<sequence>MLGRFCRSVFTTCVPHCRFMVTLKRKYPLTSPSWMWADGVIPPLTVKQQIYEEVNAENTGSNLIEVLLTADVPGLGTTGSLVSIHRNRFWRFLYPLRMAKLPSPEGIAYVRQQIKDRSCILCGDAYESEQRLLNMTLYIPMNPAIEWTLCAKHVKVAFRKYVSPPLICSLFQGIVVNEDAINIPGKPITRATAASPFKVLVKVSFVFIQ</sequence>
<dbReference type="Gene3D" id="3.40.5.10">
    <property type="entry name" value="Ribosomal protein L9, N-terminal domain"/>
    <property type="match status" value="1"/>
</dbReference>
<comment type="similarity">
    <text evidence="1">Belongs to the bacterial ribosomal protein bL9 family.</text>
</comment>
<dbReference type="EMBL" id="QNGE01008230">
    <property type="protein sequence ID" value="KAA3670809.1"/>
    <property type="molecule type" value="Genomic_DNA"/>
</dbReference>
<dbReference type="InterPro" id="IPR036935">
    <property type="entry name" value="Ribosomal_bL9_N_sf"/>
</dbReference>
<protein>
    <submittedName>
        <fullName evidence="5">Large subunit ribosomal protein L9</fullName>
    </submittedName>
</protein>
<dbReference type="Proteomes" id="UP000324629">
    <property type="component" value="Unassembled WGS sequence"/>
</dbReference>
<dbReference type="InterPro" id="IPR020070">
    <property type="entry name" value="Ribosomal_bL9_N"/>
</dbReference>
<accession>A0A5J4N687</accession>
<reference evidence="5 6" key="1">
    <citation type="journal article" date="2019" name="Gigascience">
        <title>Whole-genome sequence of the oriental lung fluke Paragonimus westermani.</title>
        <authorList>
            <person name="Oey H."/>
            <person name="Zakrzewski M."/>
            <person name="Narain K."/>
            <person name="Devi K.R."/>
            <person name="Agatsuma T."/>
            <person name="Nawaratna S."/>
            <person name="Gobert G.N."/>
            <person name="Jones M.K."/>
            <person name="Ragan M.A."/>
            <person name="McManus D.P."/>
            <person name="Krause L."/>
        </authorList>
    </citation>
    <scope>NUCLEOTIDE SEQUENCE [LARGE SCALE GENOMIC DNA]</scope>
    <source>
        <strain evidence="5 6">IND2009</strain>
    </source>
</reference>
<evidence type="ECO:0000256" key="2">
    <source>
        <dbReference type="ARBA" id="ARBA00022980"/>
    </source>
</evidence>
<dbReference type="GO" id="GO:1990904">
    <property type="term" value="C:ribonucleoprotein complex"/>
    <property type="evidence" value="ECO:0007669"/>
    <property type="project" value="UniProtKB-KW"/>
</dbReference>
<comment type="caution">
    <text evidence="5">The sequence shown here is derived from an EMBL/GenBank/DDBJ whole genome shotgun (WGS) entry which is preliminary data.</text>
</comment>
<feature type="domain" description="Ribosomal protein L9" evidence="4">
    <location>
        <begin position="64"/>
        <end position="108"/>
    </location>
</feature>
<organism evidence="5 6">
    <name type="scientific">Paragonimus westermani</name>
    <dbReference type="NCBI Taxonomy" id="34504"/>
    <lineage>
        <taxon>Eukaryota</taxon>
        <taxon>Metazoa</taxon>
        <taxon>Spiralia</taxon>
        <taxon>Lophotrochozoa</taxon>
        <taxon>Platyhelminthes</taxon>
        <taxon>Trematoda</taxon>
        <taxon>Digenea</taxon>
        <taxon>Plagiorchiida</taxon>
        <taxon>Troglotremata</taxon>
        <taxon>Troglotrematidae</taxon>
        <taxon>Paragonimus</taxon>
    </lineage>
</organism>
<gene>
    <name evidence="5" type="ORF">DEA37_0008761</name>
</gene>
<evidence type="ECO:0000259" key="4">
    <source>
        <dbReference type="Pfam" id="PF01281"/>
    </source>
</evidence>
<dbReference type="SUPFAM" id="SSF55658">
    <property type="entry name" value="L9 N-domain-like"/>
    <property type="match status" value="1"/>
</dbReference>
<dbReference type="GO" id="GO:0005840">
    <property type="term" value="C:ribosome"/>
    <property type="evidence" value="ECO:0007669"/>
    <property type="project" value="UniProtKB-KW"/>
</dbReference>
<feature type="non-terminal residue" evidence="5">
    <location>
        <position position="209"/>
    </location>
</feature>